<dbReference type="Pfam" id="PF22961">
    <property type="entry name" value="RECK-like_N"/>
    <property type="match status" value="1"/>
</dbReference>
<reference evidence="2" key="1">
    <citation type="submission" date="2020-11" db="EMBL/GenBank/DDBJ databases">
        <authorList>
            <person name="Tran Van P."/>
        </authorList>
    </citation>
    <scope>NUCLEOTIDE SEQUENCE</scope>
</reference>
<dbReference type="InterPro" id="IPR056978">
    <property type="entry name" value="CC4_RECK"/>
</dbReference>
<organism evidence="2">
    <name type="scientific">Timema shepardi</name>
    <name type="common">Walking stick</name>
    <dbReference type="NCBI Taxonomy" id="629360"/>
    <lineage>
        <taxon>Eukaryota</taxon>
        <taxon>Metazoa</taxon>
        <taxon>Ecdysozoa</taxon>
        <taxon>Arthropoda</taxon>
        <taxon>Hexapoda</taxon>
        <taxon>Insecta</taxon>
        <taxon>Pterygota</taxon>
        <taxon>Neoptera</taxon>
        <taxon>Polyneoptera</taxon>
        <taxon>Phasmatodea</taxon>
        <taxon>Timematodea</taxon>
        <taxon>Timematoidea</taxon>
        <taxon>Timematidae</taxon>
        <taxon>Timema</taxon>
    </lineage>
</organism>
<dbReference type="Gene3D" id="3.30.60.30">
    <property type="match status" value="2"/>
</dbReference>
<accession>A0A7R9G2D1</accession>
<proteinExistence type="predicted"/>
<evidence type="ECO:0000313" key="2">
    <source>
        <dbReference type="EMBL" id="CAD7264439.1"/>
    </source>
</evidence>
<evidence type="ECO:0000259" key="1">
    <source>
        <dbReference type="PROSITE" id="PS51465"/>
    </source>
</evidence>
<dbReference type="SUPFAM" id="SSF100895">
    <property type="entry name" value="Kazal-type serine protease inhibitors"/>
    <property type="match status" value="3"/>
</dbReference>
<dbReference type="Pfam" id="PF07648">
    <property type="entry name" value="Kazal_2"/>
    <property type="match status" value="3"/>
</dbReference>
<dbReference type="Pfam" id="PF23298">
    <property type="entry name" value="FZ_RECK"/>
    <property type="match status" value="1"/>
</dbReference>
<gene>
    <name evidence="2" type="ORF">TSIB3V08_LOCUS8489</name>
</gene>
<name>A0A7R9G2D1_TIMSH</name>
<dbReference type="GO" id="GO:0030198">
    <property type="term" value="P:extracellular matrix organization"/>
    <property type="evidence" value="ECO:0007669"/>
    <property type="project" value="TreeGrafter"/>
</dbReference>
<dbReference type="InterPro" id="IPR055110">
    <property type="entry name" value="RECK-like_N"/>
</dbReference>
<dbReference type="InterPro" id="IPR039016">
    <property type="entry name" value="RECK"/>
</dbReference>
<dbReference type="EMBL" id="OC004405">
    <property type="protein sequence ID" value="CAD7264439.1"/>
    <property type="molecule type" value="Genomic_DNA"/>
</dbReference>
<dbReference type="GO" id="GO:0005886">
    <property type="term" value="C:plasma membrane"/>
    <property type="evidence" value="ECO:0007669"/>
    <property type="project" value="TreeGrafter"/>
</dbReference>
<dbReference type="PANTHER" id="PTHR13487">
    <property type="entry name" value="SERINE PROTEASE INHIBITOR"/>
    <property type="match status" value="1"/>
</dbReference>
<dbReference type="Pfam" id="PF23332">
    <property type="entry name" value="CC4_RECK"/>
    <property type="match status" value="2"/>
</dbReference>
<protein>
    <recommendedName>
        <fullName evidence="1">Kazal-like domain-containing protein</fullName>
    </recommendedName>
</protein>
<dbReference type="PROSITE" id="PS51465">
    <property type="entry name" value="KAZAL_2"/>
    <property type="match status" value="2"/>
</dbReference>
<dbReference type="InterPro" id="IPR056976">
    <property type="entry name" value="EGF1_RECK"/>
</dbReference>
<dbReference type="InterPro" id="IPR002350">
    <property type="entry name" value="Kazal_dom"/>
</dbReference>
<dbReference type="InterPro" id="IPR056979">
    <property type="entry name" value="FZ_RECK"/>
</dbReference>
<sequence>MRCRSQLSHRIVASERKVCKTFTSSVLHRGNASAHAWRESETPFRKTSLIEPDRDRTLTSSSAIYSNTRLARQTTRPPKWYSSLGSTMVRPASVALLANALVVLSSTTEDGEIEVGFWECLNQTLDGEKVSCRLPILYSSRRDGGCVSEMSRGEKWSGRSCCSLPQSGKCQLACVTAASREDLASNCRQSDELSFFTCLDRQETLTAILADTGDFRVIIMASSVCLVRLKLGLRLLASPRHIHSTSSHRDDFRKNDVHLEHSGVPWEKPPFGAECCANAHTPQCHQACKAIFRSQLTPTREIKTAVNERCHDDSPRVLQCVKNITRVNLAIDPHNCERNKKLANACHEFPGRSRGPPGRALRSPYPTLRISGIEYKPENLHCCDKAGNEDCKDTCKRILRTKTSDQEIVDSLQEEGCGPPLPHDKLWQCFLRSYDTAPSTFELSRIDRMGMDSAKLHCCSKAVGSSCRRLCVKTFSNEWTRSWDDFDRECLSQLSEDTLYHCIDEVEEPCELGCDGLSYCTNFNNRPTELFRSCTRQADDAARFDTALWQQEGYLGLPGLNLPVRNISKCSPNVWKAVACALQIKPCHRHSHANRICREDCLDLLSECLDWTRMSGGHTAVSLCLRLSPDHPDTPCISLKQFLQPSDSPYFPPHKGVTSPCKGAPCNSSEVCLINRRCSPGSSCLPYTCVPGTVYSFFELCRAGFLKRWESGCKLGEVSQYIVPEGSYVRIPAMTSGMKSCLKICQCSANGAIEHCQPMPCYPLNSCLIGNRKIGIGKVELEEVNPHLRGGRVENHLVKTTPVHPTEIRTSISPSSAVGLNTTSALANYATEAEHGTTFHIDCKLGSCYAGELSYSKKQCEMSSLGGHDDAYTSLPCNCRPHYVPVCGRNGNTYPSACLARYFGCIRIVYLCGVALTCALVSCIGNHLTKCRSVQIVVNDTYAVFLRSGSPWIRRIPAVRCADLKDSDFEYHPCSAINPCENNPCGEGKTCHLARKVCLSLLKNIPCRQYECVDNSVSCSSTAHGPVCDTEGKEHPNMCYLVRYGKTLAYRGPCLVSHNTLLPRIEEDGRMLETVVNDDDKEFDGCPPSRLLVNCESKGTVCGINGETYTSECAAFAARVSVDYSGPCMALGLIGDQAVPQCGDVIVCPPLLRPGCLGVTPPGACCPICGGALRFLYSQKQVDRALYILRGNTLSALTVHAVLTALERQVQVAECAVRGYLTVETDLFVLVQPVGSTRPPSDVQLEACIREAEKLANLVRGSSPRVLSELSLSALTTATEVHTIAHSSAFCLSSLPWTTILLSLTLLKLDYS</sequence>
<dbReference type="SMART" id="SM00280">
    <property type="entry name" value="KAZAL"/>
    <property type="match status" value="3"/>
</dbReference>
<dbReference type="Pfam" id="PF25028">
    <property type="entry name" value="FnI_RECK"/>
    <property type="match status" value="1"/>
</dbReference>
<dbReference type="InterPro" id="IPR036058">
    <property type="entry name" value="Kazal_dom_sf"/>
</dbReference>
<dbReference type="Pfam" id="PF25027">
    <property type="entry name" value="EGF1_RECK"/>
    <property type="match status" value="1"/>
</dbReference>
<dbReference type="InterPro" id="IPR056977">
    <property type="entry name" value="FnI_RECK"/>
</dbReference>
<feature type="domain" description="Kazal-like" evidence="1">
    <location>
        <begin position="1001"/>
        <end position="1056"/>
    </location>
</feature>
<dbReference type="PANTHER" id="PTHR13487:SF3">
    <property type="entry name" value="REVERSION-INDUCING CYSTEINE-RICH PROTEIN WITH KAZAL MOTIFS"/>
    <property type="match status" value="1"/>
</dbReference>
<dbReference type="GO" id="GO:0008191">
    <property type="term" value="F:metalloendopeptidase inhibitor activity"/>
    <property type="evidence" value="ECO:0007669"/>
    <property type="project" value="InterPro"/>
</dbReference>
<feature type="domain" description="Kazal-like" evidence="1">
    <location>
        <begin position="871"/>
        <end position="933"/>
    </location>
</feature>